<name>A0ABR9UZS5_9CHRO</name>
<evidence type="ECO:0000313" key="1">
    <source>
        <dbReference type="EMBL" id="MBE9221143.1"/>
    </source>
</evidence>
<dbReference type="Proteomes" id="UP000654604">
    <property type="component" value="Unassembled WGS sequence"/>
</dbReference>
<gene>
    <name evidence="1" type="ORF">IQ215_00385</name>
</gene>
<dbReference type="PANTHER" id="PTHR33835">
    <property type="entry name" value="YALI0C07656P"/>
    <property type="match status" value="1"/>
</dbReference>
<protein>
    <submittedName>
        <fullName evidence="1">DUF4336 domain-containing protein</fullName>
    </submittedName>
</protein>
<dbReference type="Pfam" id="PF14234">
    <property type="entry name" value="DUF4336"/>
    <property type="match status" value="1"/>
</dbReference>
<dbReference type="PANTHER" id="PTHR33835:SF2">
    <property type="entry name" value="LYSINE-TRNA LIGASE"/>
    <property type="match status" value="1"/>
</dbReference>
<dbReference type="InterPro" id="IPR025638">
    <property type="entry name" value="DUF4336"/>
</dbReference>
<proteinExistence type="predicted"/>
<sequence length="397" mass="46332">MSINSNKEQKWGWWFLLPLYPYNRRATIRKEVLKDKIWTFEQPHGLLYAVVPIRMTVVKLEEGGLLVYCPIAPTQECVKLVRELEALHGNIKYIIHSTSSGLEHKIFVPPFARRFPYAEIYCVPSQWTFPFRLPLSWVGFPINRTKFLPLDWRESPFAKEFEYHILDIDLTQGSFSEVAMYHKSSRTLLVTDTVISIPEKPPEIVQLNPFPLLFHARETALDDLPDNEFNRLKGWQRICLFALYFRPSMIDTVGLKELIINAINAPNRSRRNYFGLFPFRWLSGWQTSFMAIRNRLLVAPILESLILPQASKKVLNWANLVSLWNFEYIIPAHFDAPIKSNGIQFKQAFTFIDKNSTNLYLLYPGGDRQIYLKDANFIQILEKNLIKLGIAKHPKDD</sequence>
<organism evidence="1 2">
    <name type="scientific">Cyanobacterium stanieri LEGE 03274</name>
    <dbReference type="NCBI Taxonomy" id="1828756"/>
    <lineage>
        <taxon>Bacteria</taxon>
        <taxon>Bacillati</taxon>
        <taxon>Cyanobacteriota</taxon>
        <taxon>Cyanophyceae</taxon>
        <taxon>Oscillatoriophycideae</taxon>
        <taxon>Chroococcales</taxon>
        <taxon>Geminocystaceae</taxon>
        <taxon>Cyanobacterium</taxon>
    </lineage>
</organism>
<comment type="caution">
    <text evidence="1">The sequence shown here is derived from an EMBL/GenBank/DDBJ whole genome shotgun (WGS) entry which is preliminary data.</text>
</comment>
<dbReference type="RefSeq" id="WP_193799458.1">
    <property type="nucleotide sequence ID" value="NZ_JADEWC010000001.1"/>
</dbReference>
<keyword evidence="2" id="KW-1185">Reference proteome</keyword>
<accession>A0ABR9UZS5</accession>
<dbReference type="EMBL" id="JADEWC010000001">
    <property type="protein sequence ID" value="MBE9221143.1"/>
    <property type="molecule type" value="Genomic_DNA"/>
</dbReference>
<evidence type="ECO:0000313" key="2">
    <source>
        <dbReference type="Proteomes" id="UP000654604"/>
    </source>
</evidence>
<reference evidence="1 2" key="1">
    <citation type="submission" date="2020-10" db="EMBL/GenBank/DDBJ databases">
        <authorList>
            <person name="Castelo-Branco R."/>
            <person name="Eusebio N."/>
            <person name="Adriana R."/>
            <person name="Vieira A."/>
            <person name="Brugerolle De Fraissinette N."/>
            <person name="Rezende De Castro R."/>
            <person name="Schneider M.P."/>
            <person name="Vasconcelos V."/>
            <person name="Leao P.N."/>
        </authorList>
    </citation>
    <scope>NUCLEOTIDE SEQUENCE [LARGE SCALE GENOMIC DNA]</scope>
    <source>
        <strain evidence="1 2">LEGE 03274</strain>
    </source>
</reference>